<sequence>MTLDAPYMVIFYYFKHDCDQCNYIYLMIRFGWFRCWSGQHCSG</sequence>
<evidence type="ECO:0000313" key="1">
    <source>
        <dbReference type="EMBL" id="GKV48944.1"/>
    </source>
</evidence>
<accession>A0AAV5MIG5</accession>
<comment type="caution">
    <text evidence="1">The sequence shown here is derived from an EMBL/GenBank/DDBJ whole genome shotgun (WGS) entry which is preliminary data.</text>
</comment>
<gene>
    <name evidence="1" type="ORF">SLEP1_g55723</name>
</gene>
<proteinExistence type="predicted"/>
<keyword evidence="2" id="KW-1185">Reference proteome</keyword>
<dbReference type="AlphaFoldDB" id="A0AAV5MIG5"/>
<protein>
    <submittedName>
        <fullName evidence="1">Uncharacterized protein</fullName>
    </submittedName>
</protein>
<dbReference type="Proteomes" id="UP001054252">
    <property type="component" value="Unassembled WGS sequence"/>
</dbReference>
<organism evidence="1 2">
    <name type="scientific">Rubroshorea leprosula</name>
    <dbReference type="NCBI Taxonomy" id="152421"/>
    <lineage>
        <taxon>Eukaryota</taxon>
        <taxon>Viridiplantae</taxon>
        <taxon>Streptophyta</taxon>
        <taxon>Embryophyta</taxon>
        <taxon>Tracheophyta</taxon>
        <taxon>Spermatophyta</taxon>
        <taxon>Magnoliopsida</taxon>
        <taxon>eudicotyledons</taxon>
        <taxon>Gunneridae</taxon>
        <taxon>Pentapetalae</taxon>
        <taxon>rosids</taxon>
        <taxon>malvids</taxon>
        <taxon>Malvales</taxon>
        <taxon>Dipterocarpaceae</taxon>
        <taxon>Rubroshorea</taxon>
    </lineage>
</organism>
<evidence type="ECO:0000313" key="2">
    <source>
        <dbReference type="Proteomes" id="UP001054252"/>
    </source>
</evidence>
<reference evidence="1 2" key="1">
    <citation type="journal article" date="2021" name="Commun. Biol.">
        <title>The genome of Shorea leprosula (Dipterocarpaceae) highlights the ecological relevance of drought in aseasonal tropical rainforests.</title>
        <authorList>
            <person name="Ng K.K.S."/>
            <person name="Kobayashi M.J."/>
            <person name="Fawcett J.A."/>
            <person name="Hatakeyama M."/>
            <person name="Paape T."/>
            <person name="Ng C.H."/>
            <person name="Ang C.C."/>
            <person name="Tnah L.H."/>
            <person name="Lee C.T."/>
            <person name="Nishiyama T."/>
            <person name="Sese J."/>
            <person name="O'Brien M.J."/>
            <person name="Copetti D."/>
            <person name="Mohd Noor M.I."/>
            <person name="Ong R.C."/>
            <person name="Putra M."/>
            <person name="Sireger I.Z."/>
            <person name="Indrioko S."/>
            <person name="Kosugi Y."/>
            <person name="Izuno A."/>
            <person name="Isagi Y."/>
            <person name="Lee S.L."/>
            <person name="Shimizu K.K."/>
        </authorList>
    </citation>
    <scope>NUCLEOTIDE SEQUENCE [LARGE SCALE GENOMIC DNA]</scope>
    <source>
        <strain evidence="1">214</strain>
    </source>
</reference>
<name>A0AAV5MIG5_9ROSI</name>
<dbReference type="EMBL" id="BPVZ01000276">
    <property type="protein sequence ID" value="GKV48944.1"/>
    <property type="molecule type" value="Genomic_DNA"/>
</dbReference>